<dbReference type="Gene3D" id="2.80.10.50">
    <property type="match status" value="1"/>
</dbReference>
<dbReference type="InterPro" id="IPR006710">
    <property type="entry name" value="Glyco_hydro_43"/>
</dbReference>
<gene>
    <name evidence="10" type="ORF">ESZ00_13625</name>
</gene>
<evidence type="ECO:0000256" key="3">
    <source>
        <dbReference type="ARBA" id="ARBA00022801"/>
    </source>
</evidence>
<dbReference type="Pfam" id="PF04616">
    <property type="entry name" value="Glyco_hydro_43"/>
    <property type="match status" value="1"/>
</dbReference>
<feature type="active site" description="Proton donor" evidence="5">
    <location>
        <position position="360"/>
    </location>
</feature>
<dbReference type="AlphaFoldDB" id="A0A4Q1SFE9"/>
<dbReference type="EMBL" id="SDMK01000002">
    <property type="protein sequence ID" value="RXS95598.1"/>
    <property type="molecule type" value="Genomic_DNA"/>
</dbReference>
<evidence type="ECO:0000259" key="9">
    <source>
        <dbReference type="Pfam" id="PF14200"/>
    </source>
</evidence>
<dbReference type="SUPFAM" id="SSF50370">
    <property type="entry name" value="Ricin B-like lectins"/>
    <property type="match status" value="1"/>
</dbReference>
<protein>
    <recommendedName>
        <fullName evidence="9">Ricin B lectin domain-containing protein</fullName>
    </recommendedName>
</protein>
<dbReference type="InterPro" id="IPR035992">
    <property type="entry name" value="Ricin_B-like_lectins"/>
</dbReference>
<feature type="site" description="Important for catalytic activity, responsible for pKa modulation of the active site Glu and correct orientation of both the proton donor and substrate" evidence="6">
    <location>
        <position position="306"/>
    </location>
</feature>
<evidence type="ECO:0000256" key="7">
    <source>
        <dbReference type="RuleBase" id="RU361187"/>
    </source>
</evidence>
<comment type="caution">
    <text evidence="10">The sequence shown here is derived from an EMBL/GenBank/DDBJ whole genome shotgun (WGS) entry which is preliminary data.</text>
</comment>
<keyword evidence="4 7" id="KW-0326">Glycosidase</keyword>
<evidence type="ECO:0000256" key="4">
    <source>
        <dbReference type="ARBA" id="ARBA00023295"/>
    </source>
</evidence>
<comment type="similarity">
    <text evidence="2 7">Belongs to the glycosyl hydrolase 43 family.</text>
</comment>
<dbReference type="RefSeq" id="WP_129208794.1">
    <property type="nucleotide sequence ID" value="NZ_BMGU01000004.1"/>
</dbReference>
<dbReference type="InterPro" id="IPR023296">
    <property type="entry name" value="Glyco_hydro_beta-prop_sf"/>
</dbReference>
<dbReference type="CDD" id="cd08998">
    <property type="entry name" value="GH43_Arb43a-like"/>
    <property type="match status" value="1"/>
</dbReference>
<dbReference type="Proteomes" id="UP000290253">
    <property type="component" value="Unassembled WGS sequence"/>
</dbReference>
<evidence type="ECO:0000256" key="1">
    <source>
        <dbReference type="ARBA" id="ARBA00004834"/>
    </source>
</evidence>
<proteinExistence type="inferred from homology"/>
<keyword evidence="3 7" id="KW-0378">Hydrolase</keyword>
<evidence type="ECO:0000313" key="11">
    <source>
        <dbReference type="Proteomes" id="UP000290253"/>
    </source>
</evidence>
<keyword evidence="11" id="KW-1185">Reference proteome</keyword>
<dbReference type="Pfam" id="PF14200">
    <property type="entry name" value="RicinB_lectin_2"/>
    <property type="match status" value="2"/>
</dbReference>
<accession>A0A4Q1SFE9</accession>
<feature type="chain" id="PRO_5020607567" description="Ricin B lectin domain-containing protein" evidence="8">
    <location>
        <begin position="22"/>
        <end position="492"/>
    </location>
</feature>
<sequence length="492" mass="52252">MRLKQLLLFSCACALAGTASAQVTVDTTTSYRIVNVNSGLELALAGDAQTAGTSVVQEPEGTLESDRWQFAPEGNGEYLIVNLYTGQVLGISGASLLAGAGGLDWADNGTNDHLWSVISAGSGEYKLQNLNSGLLLGVSGASTEAGAATLQWIDNGTPDHLWTLAPAGPAYQEPLPVDVQYSSTDTVGTHDPSMVPSFWGYSLFATHSSIHQHVSLDMRHFYDAGTALPAAPAWTNAYTADSGDLWAPDASYRNGKYWLYYAASSFGSDTSAIGLATSQTALPQSWKDSGGAVLTSSACPGSNAIDPGLVTDTDGTPWMVFGSYYGGIYITQMDAKTGQVASGASCIHLANRSNSLDAIEGSYISYHDGYYYLFVSLDACCDGVSSTYHIGVGRATSVTGPYYDRGGLPMTEGGVTVLRSSQGRFIGPGGQTVMKDRNGSVLVYHYYDGNNNGLPSLGLNYLEWTADGWPTVAHERQKNQQAQREQNEQQSW</sequence>
<dbReference type="SUPFAM" id="SSF75005">
    <property type="entry name" value="Arabinanase/levansucrase/invertase"/>
    <property type="match status" value="1"/>
</dbReference>
<feature type="domain" description="Ricin B lectin" evidence="9">
    <location>
        <begin position="27"/>
        <end position="95"/>
    </location>
</feature>
<name>A0A4Q1SFE9_9BACT</name>
<feature type="signal peptide" evidence="8">
    <location>
        <begin position="1"/>
        <end position="21"/>
    </location>
</feature>
<keyword evidence="8" id="KW-0732">Signal</keyword>
<evidence type="ECO:0000256" key="6">
    <source>
        <dbReference type="PIRSR" id="PIRSR606710-2"/>
    </source>
</evidence>
<dbReference type="Gene3D" id="2.115.10.20">
    <property type="entry name" value="Glycosyl hydrolase domain, family 43"/>
    <property type="match status" value="1"/>
</dbReference>
<evidence type="ECO:0000256" key="8">
    <source>
        <dbReference type="SAM" id="SignalP"/>
    </source>
</evidence>
<dbReference type="GO" id="GO:0004553">
    <property type="term" value="F:hydrolase activity, hydrolyzing O-glycosyl compounds"/>
    <property type="evidence" value="ECO:0007669"/>
    <property type="project" value="InterPro"/>
</dbReference>
<feature type="domain" description="Ricin B lectin" evidence="9">
    <location>
        <begin position="114"/>
        <end position="169"/>
    </location>
</feature>
<dbReference type="OrthoDB" id="9757939at2"/>
<comment type="pathway">
    <text evidence="1">Glycan metabolism; L-arabinan degradation.</text>
</comment>
<dbReference type="PANTHER" id="PTHR43301">
    <property type="entry name" value="ARABINAN ENDO-1,5-ALPHA-L-ARABINOSIDASE"/>
    <property type="match status" value="1"/>
</dbReference>
<evidence type="ECO:0000256" key="2">
    <source>
        <dbReference type="ARBA" id="ARBA00009865"/>
    </source>
</evidence>
<reference evidence="10 11" key="1">
    <citation type="journal article" date="2016" name="Int. J. Syst. Evol. Microbiol.">
        <title>Acidipila dinghuensis sp. nov., an acidobacterium isolated from forest soil.</title>
        <authorList>
            <person name="Jiang Y.W."/>
            <person name="Wang J."/>
            <person name="Chen M.H."/>
            <person name="Lv Y.Y."/>
            <person name="Qiu L.H."/>
        </authorList>
    </citation>
    <scope>NUCLEOTIDE SEQUENCE [LARGE SCALE GENOMIC DNA]</scope>
    <source>
        <strain evidence="10 11">DHOF10</strain>
    </source>
</reference>
<feature type="active site" description="Proton acceptor" evidence="5">
    <location>
        <position position="191"/>
    </location>
</feature>
<evidence type="ECO:0000256" key="5">
    <source>
        <dbReference type="PIRSR" id="PIRSR606710-1"/>
    </source>
</evidence>
<dbReference type="PANTHER" id="PTHR43301:SF3">
    <property type="entry name" value="ARABINAN ENDO-1,5-ALPHA-L-ARABINOSIDASE A-RELATED"/>
    <property type="match status" value="1"/>
</dbReference>
<dbReference type="InterPro" id="IPR050727">
    <property type="entry name" value="GH43_arabinanases"/>
</dbReference>
<dbReference type="GO" id="GO:0005975">
    <property type="term" value="P:carbohydrate metabolic process"/>
    <property type="evidence" value="ECO:0007669"/>
    <property type="project" value="InterPro"/>
</dbReference>
<organism evidence="10 11">
    <name type="scientific">Silvibacterium dinghuense</name>
    <dbReference type="NCBI Taxonomy" id="1560006"/>
    <lineage>
        <taxon>Bacteria</taxon>
        <taxon>Pseudomonadati</taxon>
        <taxon>Acidobacteriota</taxon>
        <taxon>Terriglobia</taxon>
        <taxon>Terriglobales</taxon>
        <taxon>Acidobacteriaceae</taxon>
        <taxon>Silvibacterium</taxon>
    </lineage>
</organism>
<dbReference type="InterPro" id="IPR000772">
    <property type="entry name" value="Ricin_B_lectin"/>
</dbReference>
<dbReference type="PROSITE" id="PS50231">
    <property type="entry name" value="RICIN_B_LECTIN"/>
    <property type="match status" value="1"/>
</dbReference>
<evidence type="ECO:0000313" key="10">
    <source>
        <dbReference type="EMBL" id="RXS95598.1"/>
    </source>
</evidence>